<gene>
    <name evidence="1" type="ORF">CERSUDRAFT_87564</name>
</gene>
<dbReference type="AlphaFoldDB" id="M2Q8R3"/>
<dbReference type="Proteomes" id="UP000016930">
    <property type="component" value="Unassembled WGS sequence"/>
</dbReference>
<protein>
    <submittedName>
        <fullName evidence="1">Uncharacterized protein</fullName>
    </submittedName>
</protein>
<organism evidence="1 2">
    <name type="scientific">Ceriporiopsis subvermispora (strain B)</name>
    <name type="common">White-rot fungus</name>
    <name type="synonym">Gelatoporia subvermispora</name>
    <dbReference type="NCBI Taxonomy" id="914234"/>
    <lineage>
        <taxon>Eukaryota</taxon>
        <taxon>Fungi</taxon>
        <taxon>Dikarya</taxon>
        <taxon>Basidiomycota</taxon>
        <taxon>Agaricomycotina</taxon>
        <taxon>Agaricomycetes</taxon>
        <taxon>Polyporales</taxon>
        <taxon>Gelatoporiaceae</taxon>
        <taxon>Gelatoporia</taxon>
    </lineage>
</organism>
<dbReference type="HOGENOM" id="CLU_037980_0_0_1"/>
<accession>M2Q8R3</accession>
<evidence type="ECO:0000313" key="2">
    <source>
        <dbReference type="Proteomes" id="UP000016930"/>
    </source>
</evidence>
<evidence type="ECO:0000313" key="1">
    <source>
        <dbReference type="EMBL" id="EMD33253.1"/>
    </source>
</evidence>
<proteinExistence type="predicted"/>
<reference evidence="1 2" key="1">
    <citation type="journal article" date="2012" name="Proc. Natl. Acad. Sci. U.S.A.">
        <title>Comparative genomics of Ceriporiopsis subvermispora and Phanerochaete chrysosporium provide insight into selective ligninolysis.</title>
        <authorList>
            <person name="Fernandez-Fueyo E."/>
            <person name="Ruiz-Duenas F.J."/>
            <person name="Ferreira P."/>
            <person name="Floudas D."/>
            <person name="Hibbett D.S."/>
            <person name="Canessa P."/>
            <person name="Larrondo L.F."/>
            <person name="James T.Y."/>
            <person name="Seelenfreund D."/>
            <person name="Lobos S."/>
            <person name="Polanco R."/>
            <person name="Tello M."/>
            <person name="Honda Y."/>
            <person name="Watanabe T."/>
            <person name="Watanabe T."/>
            <person name="Ryu J.S."/>
            <person name="Kubicek C.P."/>
            <person name="Schmoll M."/>
            <person name="Gaskell J."/>
            <person name="Hammel K.E."/>
            <person name="St John F.J."/>
            <person name="Vanden Wymelenberg A."/>
            <person name="Sabat G."/>
            <person name="Splinter BonDurant S."/>
            <person name="Syed K."/>
            <person name="Yadav J.S."/>
            <person name="Doddapaneni H."/>
            <person name="Subramanian V."/>
            <person name="Lavin J.L."/>
            <person name="Oguiza J.A."/>
            <person name="Perez G."/>
            <person name="Pisabarro A.G."/>
            <person name="Ramirez L."/>
            <person name="Santoyo F."/>
            <person name="Master E."/>
            <person name="Coutinho P.M."/>
            <person name="Henrissat B."/>
            <person name="Lombard V."/>
            <person name="Magnuson J.K."/>
            <person name="Kuees U."/>
            <person name="Hori C."/>
            <person name="Igarashi K."/>
            <person name="Samejima M."/>
            <person name="Held B.W."/>
            <person name="Barry K.W."/>
            <person name="LaButti K.M."/>
            <person name="Lapidus A."/>
            <person name="Lindquist E.A."/>
            <person name="Lucas S.M."/>
            <person name="Riley R."/>
            <person name="Salamov A.A."/>
            <person name="Hoffmeister D."/>
            <person name="Schwenk D."/>
            <person name="Hadar Y."/>
            <person name="Yarden O."/>
            <person name="de Vries R.P."/>
            <person name="Wiebenga A."/>
            <person name="Stenlid J."/>
            <person name="Eastwood D."/>
            <person name="Grigoriev I.V."/>
            <person name="Berka R.M."/>
            <person name="Blanchette R.A."/>
            <person name="Kersten P."/>
            <person name="Martinez A.T."/>
            <person name="Vicuna R."/>
            <person name="Cullen D."/>
        </authorList>
    </citation>
    <scope>NUCLEOTIDE SEQUENCE [LARGE SCALE GENOMIC DNA]</scope>
    <source>
        <strain evidence="1 2">B</strain>
    </source>
</reference>
<dbReference type="STRING" id="914234.M2Q8R3"/>
<name>M2Q8R3_CERS8</name>
<dbReference type="EMBL" id="KB445807">
    <property type="protein sequence ID" value="EMD33253.1"/>
    <property type="molecule type" value="Genomic_DNA"/>
</dbReference>
<dbReference type="OrthoDB" id="5570013at2759"/>
<keyword evidence="2" id="KW-1185">Reference proteome</keyword>
<sequence length="300" mass="32783">MAYDHEVAFENAEVCLLQAAEGKNGVGIFRPKDLRCRWSRECEQYRASFEVWVRIPSGAEENGPTVVKKFETDMSLFAHRLHQLEGKVFFDAINLQTSNSRIISESLGAGYATLRTSNGPISGTFNASHRLDLRTSNAPIDVDVQLLDAGDDDGTDLIMRTSNNHIEATTTLVSADVDRTNGTFSIDARTSNAHLSLAVPSAPVSHVLTLTARTSNARTSASLPSSWEGDFRLQTSLYTPTVNAHTEVPDPSGQDRRRSVAVHTVRKGTVDGRAAWVPTEERKTGVVNMRTSNAQLTLGL</sequence>